<feature type="compositionally biased region" description="Polar residues" evidence="1">
    <location>
        <begin position="259"/>
        <end position="269"/>
    </location>
</feature>
<evidence type="ECO:0000256" key="1">
    <source>
        <dbReference type="SAM" id="MobiDB-lite"/>
    </source>
</evidence>
<evidence type="ECO:0000313" key="2">
    <source>
        <dbReference type="EMBL" id="KAF9442482.1"/>
    </source>
</evidence>
<dbReference type="EMBL" id="MU151622">
    <property type="protein sequence ID" value="KAF9442482.1"/>
    <property type="molecule type" value="Genomic_DNA"/>
</dbReference>
<sequence length="457" mass="50440">MGPPILIHSTNSTSQPQTPVMRTSRAVAGSIAVQTPNSNRSVHRPPTATRVGPPSTSSSHQKLIHNPTPLTSRRYHPYEPNISNMTRPQSTPKTPAFQVSNDLFSPKPTPIIISRRTTPKSRSTTPWDEIPGSPLLGRSHGIEHALTTHHLGSPIDLPASQPQLFNPAKRLDFSSHPPNQSPEAGPSTGYYSPPMRLVGRTLSGSYIYESRSGRRFETTARLQGGASSSSPAGPVPASSEIRVSAMASPEHSRRGRKPTPSQSQGTQIPSDDHEPSPTPVPNRARVQPQHTPVPITLTPLPPRYVPQTPVRLNTTRDDHTPTQTPINDLEAIQHHPTAIPVLDGALQDVLDGILRGLQGPKCPLCYYQGIDHHHAFAHCPINAQMKLGNQNDAKFERWKGEVFVATKNTHCWSCFIPTLVRLCSRIHIFNIDKFKENCQSRQQTPHQIPQRPTRFWV</sequence>
<reference evidence="2" key="1">
    <citation type="submission" date="2020-11" db="EMBL/GenBank/DDBJ databases">
        <authorList>
            <consortium name="DOE Joint Genome Institute"/>
            <person name="Ahrendt S."/>
            <person name="Riley R."/>
            <person name="Andreopoulos W."/>
            <person name="Labutti K."/>
            <person name="Pangilinan J."/>
            <person name="Ruiz-Duenas F.J."/>
            <person name="Barrasa J.M."/>
            <person name="Sanchez-Garcia M."/>
            <person name="Camarero S."/>
            <person name="Miyauchi S."/>
            <person name="Serrano A."/>
            <person name="Linde D."/>
            <person name="Babiker R."/>
            <person name="Drula E."/>
            <person name="Ayuso-Fernandez I."/>
            <person name="Pacheco R."/>
            <person name="Padilla G."/>
            <person name="Ferreira P."/>
            <person name="Barriuso J."/>
            <person name="Kellner H."/>
            <person name="Castanera R."/>
            <person name="Alfaro M."/>
            <person name="Ramirez L."/>
            <person name="Pisabarro A.G."/>
            <person name="Kuo A."/>
            <person name="Tritt A."/>
            <person name="Lipzen A."/>
            <person name="He G."/>
            <person name="Yan M."/>
            <person name="Ng V."/>
            <person name="Cullen D."/>
            <person name="Martin F."/>
            <person name="Rosso M.-N."/>
            <person name="Henrissat B."/>
            <person name="Hibbett D."/>
            <person name="Martinez A.T."/>
            <person name="Grigoriev I.V."/>
        </authorList>
    </citation>
    <scope>NUCLEOTIDE SEQUENCE</scope>
    <source>
        <strain evidence="2">MF-IS2</strain>
    </source>
</reference>
<proteinExistence type="predicted"/>
<feature type="region of interest" description="Disordered" evidence="1">
    <location>
        <begin position="219"/>
        <end position="238"/>
    </location>
</feature>
<feature type="compositionally biased region" description="Low complexity" evidence="1">
    <location>
        <begin position="111"/>
        <end position="126"/>
    </location>
</feature>
<dbReference type="AlphaFoldDB" id="A0A9P5X339"/>
<evidence type="ECO:0000313" key="3">
    <source>
        <dbReference type="Proteomes" id="UP000807342"/>
    </source>
</evidence>
<organism evidence="2 3">
    <name type="scientific">Macrolepiota fuliginosa MF-IS2</name>
    <dbReference type="NCBI Taxonomy" id="1400762"/>
    <lineage>
        <taxon>Eukaryota</taxon>
        <taxon>Fungi</taxon>
        <taxon>Dikarya</taxon>
        <taxon>Basidiomycota</taxon>
        <taxon>Agaricomycotina</taxon>
        <taxon>Agaricomycetes</taxon>
        <taxon>Agaricomycetidae</taxon>
        <taxon>Agaricales</taxon>
        <taxon>Agaricineae</taxon>
        <taxon>Agaricaceae</taxon>
        <taxon>Macrolepiota</taxon>
    </lineage>
</organism>
<feature type="region of interest" description="Disordered" evidence="1">
    <location>
        <begin position="1"/>
        <end position="75"/>
    </location>
</feature>
<accession>A0A9P5X339</accession>
<feature type="compositionally biased region" description="Polar residues" evidence="1">
    <location>
        <begin position="8"/>
        <end position="21"/>
    </location>
</feature>
<feature type="region of interest" description="Disordered" evidence="1">
    <location>
        <begin position="243"/>
        <end position="304"/>
    </location>
</feature>
<feature type="region of interest" description="Disordered" evidence="1">
    <location>
        <begin position="100"/>
        <end position="133"/>
    </location>
</feature>
<comment type="caution">
    <text evidence="2">The sequence shown here is derived from an EMBL/GenBank/DDBJ whole genome shotgun (WGS) entry which is preliminary data.</text>
</comment>
<gene>
    <name evidence="2" type="ORF">P691DRAFT_478022</name>
</gene>
<dbReference type="OrthoDB" id="3127036at2759"/>
<keyword evidence="3" id="KW-1185">Reference proteome</keyword>
<protein>
    <submittedName>
        <fullName evidence="2">Uncharacterized protein</fullName>
    </submittedName>
</protein>
<feature type="compositionally biased region" description="Low complexity" evidence="1">
    <location>
        <begin position="224"/>
        <end position="238"/>
    </location>
</feature>
<dbReference type="Proteomes" id="UP000807342">
    <property type="component" value="Unassembled WGS sequence"/>
</dbReference>
<feature type="region of interest" description="Disordered" evidence="1">
    <location>
        <begin position="168"/>
        <end position="196"/>
    </location>
</feature>
<name>A0A9P5X339_9AGAR</name>